<comment type="similarity">
    <text evidence="1">Belongs to the cycloisomerase 2 family.</text>
</comment>
<name>A0A1X7IWE1_9SPHI</name>
<dbReference type="InterPro" id="IPR015943">
    <property type="entry name" value="WD40/YVTN_repeat-like_dom_sf"/>
</dbReference>
<sequence>MIGFSHARAQNALTFVEVVKNGANGLSGVSDIAVSADGKFVYSAAYSNSAVVCFNRDVYTGKLTYSSIIRNGIGGITGIVSAFSIAASSDNKSIYVASPSGNITAFSRDVTSGALSFVNTVRAGIGNAMTIGGFVSVYVSPDGKWVYGIGGQTSLGIAVFSRNPDTGAITFIQQQVHAANGNELNQDYSPTSSPIKNIATSKDGQFLYVTATISNTVSVYSIHQTTGFLTLVKVYKDGASGVDGIMGASSLLLSPDGKFLYVSGQKENAIAIFSVDQNTGMLTYVNKVANNVGGITSLNGVRSLAVSPDGKYVYASAITSNAVTAFRRDASSGLLTLSTVLKDGEGGVDGLASASGMMMDPLSRHLYVAGQGDAGIAVLLSSVPAVVLSTNEVTTANNVSVVLDAGLEINDSDSEYLISATVKVSAGMSGDILSVTPQHGIIGVYDANAKTLSLTGRATLSQYRDVLRSISYTPSVDPNVTPGTISYRTIAINVLDEDNNLSADAIVSVKINSENPVPVITFPVIANKFYGDPAFNLVAQSSNTSQAITYTSSNVEVAEIVSGQVKIKSAGTVTITATQSASSGFGAALPVERTFIVNPKVLTITADAKSKVYGAALPVLTYSYEGLVNGDTKPATLPTIATTASTSSAVGNYPITLTGGSDANYTIEL</sequence>
<keyword evidence="5" id="KW-1185">Reference proteome</keyword>
<dbReference type="InterPro" id="IPR019405">
    <property type="entry name" value="Lactonase_7-beta_prop"/>
</dbReference>
<accession>A0A1X7IWE1</accession>
<dbReference type="PANTHER" id="PTHR30344:SF1">
    <property type="entry name" value="6-PHOSPHOGLUCONOLACTONASE"/>
    <property type="match status" value="1"/>
</dbReference>
<feature type="non-terminal residue" evidence="4">
    <location>
        <position position="669"/>
    </location>
</feature>
<dbReference type="InterPro" id="IPR011045">
    <property type="entry name" value="N2O_reductase_N"/>
</dbReference>
<keyword evidence="2" id="KW-0119">Carbohydrate metabolism</keyword>
<dbReference type="Gene3D" id="2.130.10.10">
    <property type="entry name" value="YVTN repeat-like/Quinoprotein amine dehydrogenase"/>
    <property type="match status" value="3"/>
</dbReference>
<dbReference type="Proteomes" id="UP000192980">
    <property type="component" value="Unassembled WGS sequence"/>
</dbReference>
<evidence type="ECO:0000313" key="4">
    <source>
        <dbReference type="EMBL" id="SMG19486.1"/>
    </source>
</evidence>
<dbReference type="InterPro" id="IPR041286">
    <property type="entry name" value="MBG_2"/>
</dbReference>
<dbReference type="Pfam" id="PF10282">
    <property type="entry name" value="Lactonase"/>
    <property type="match status" value="2"/>
</dbReference>
<dbReference type="SUPFAM" id="SSF49373">
    <property type="entry name" value="Invasin/intimin cell-adhesion fragments"/>
    <property type="match status" value="1"/>
</dbReference>
<proteinExistence type="inferred from homology"/>
<dbReference type="AlphaFoldDB" id="A0A1X7IWE1"/>
<evidence type="ECO:0000256" key="1">
    <source>
        <dbReference type="ARBA" id="ARBA00005564"/>
    </source>
</evidence>
<reference evidence="4 5" key="1">
    <citation type="submission" date="2017-04" db="EMBL/GenBank/DDBJ databases">
        <authorList>
            <person name="Afonso C.L."/>
            <person name="Miller P.J."/>
            <person name="Scott M.A."/>
            <person name="Spackman E."/>
            <person name="Goraichik I."/>
            <person name="Dimitrov K.M."/>
            <person name="Suarez D.L."/>
            <person name="Swayne D.E."/>
        </authorList>
    </citation>
    <scope>NUCLEOTIDE SEQUENCE [LARGE SCALE GENOMIC DNA]</scope>
    <source>
        <strain evidence="4 5">DSM 22418</strain>
    </source>
</reference>
<dbReference type="EMBL" id="FXAU01000002">
    <property type="protein sequence ID" value="SMG19486.1"/>
    <property type="molecule type" value="Genomic_DNA"/>
</dbReference>
<dbReference type="GO" id="GO:0006006">
    <property type="term" value="P:glucose metabolic process"/>
    <property type="evidence" value="ECO:0007669"/>
    <property type="project" value="UniProtKB-KW"/>
</dbReference>
<organism evidence="4 5">
    <name type="scientific">Sphingobacterium psychroaquaticum</name>
    <dbReference type="NCBI Taxonomy" id="561061"/>
    <lineage>
        <taxon>Bacteria</taxon>
        <taxon>Pseudomonadati</taxon>
        <taxon>Bacteroidota</taxon>
        <taxon>Sphingobacteriia</taxon>
        <taxon>Sphingobacteriales</taxon>
        <taxon>Sphingobacteriaceae</taxon>
        <taxon>Sphingobacterium</taxon>
    </lineage>
</organism>
<dbReference type="Gene3D" id="3.30.160.710">
    <property type="match status" value="1"/>
</dbReference>
<keyword evidence="4" id="KW-0413">Isomerase</keyword>
<dbReference type="GO" id="GO:0017057">
    <property type="term" value="F:6-phosphogluconolactonase activity"/>
    <property type="evidence" value="ECO:0007669"/>
    <property type="project" value="TreeGrafter"/>
</dbReference>
<dbReference type="Gene3D" id="2.60.40.1080">
    <property type="match status" value="1"/>
</dbReference>
<dbReference type="PANTHER" id="PTHR30344">
    <property type="entry name" value="6-PHOSPHOGLUCONOLACTONASE-RELATED"/>
    <property type="match status" value="1"/>
</dbReference>
<evidence type="ECO:0000313" key="5">
    <source>
        <dbReference type="Proteomes" id="UP000192980"/>
    </source>
</evidence>
<keyword evidence="2" id="KW-0313">Glucose metabolism</keyword>
<gene>
    <name evidence="4" type="ORF">SAMN05660862_1137</name>
</gene>
<dbReference type="InterPro" id="IPR050282">
    <property type="entry name" value="Cycloisomerase_2"/>
</dbReference>
<evidence type="ECO:0000256" key="2">
    <source>
        <dbReference type="ARBA" id="ARBA00022526"/>
    </source>
</evidence>
<evidence type="ECO:0000259" key="3">
    <source>
        <dbReference type="Pfam" id="PF18676"/>
    </source>
</evidence>
<protein>
    <submittedName>
        <fullName evidence="4">6-phosphogluconolactonase, cycloisomerase 2 family</fullName>
    </submittedName>
</protein>
<dbReference type="Pfam" id="PF18676">
    <property type="entry name" value="MBG_2"/>
    <property type="match status" value="1"/>
</dbReference>
<dbReference type="SUPFAM" id="SSF50974">
    <property type="entry name" value="Nitrous oxide reductase, N-terminal domain"/>
    <property type="match status" value="1"/>
</dbReference>
<dbReference type="InterPro" id="IPR008964">
    <property type="entry name" value="Invasin/intimin_cell_adhesion"/>
</dbReference>
<feature type="domain" description="MBG" evidence="3">
    <location>
        <begin position="602"/>
        <end position="668"/>
    </location>
</feature>
<dbReference type="GO" id="GO:0016853">
    <property type="term" value="F:isomerase activity"/>
    <property type="evidence" value="ECO:0007669"/>
    <property type="project" value="UniProtKB-KW"/>
</dbReference>